<dbReference type="AlphaFoldDB" id="A0A5C6BAQ1"/>
<gene>
    <name evidence="1" type="ORF">Pla52n_09280</name>
</gene>
<evidence type="ECO:0000313" key="2">
    <source>
        <dbReference type="Proteomes" id="UP000320176"/>
    </source>
</evidence>
<sequence>MRLRVLLFAAVRQSAQQDWIDVDVAEDSPVAGDVLAAVADQLPAIAPLIPSCRLAVDDSYVGNNTPIDDTSIIALIPPTSGG</sequence>
<dbReference type="InterPro" id="IPR012675">
    <property type="entry name" value="Beta-grasp_dom_sf"/>
</dbReference>
<dbReference type="CDD" id="cd00754">
    <property type="entry name" value="Ubl_MoaD"/>
    <property type="match status" value="1"/>
</dbReference>
<protein>
    <submittedName>
        <fullName evidence="1">ThiS family protein</fullName>
    </submittedName>
</protein>
<dbReference type="InterPro" id="IPR016155">
    <property type="entry name" value="Mopterin_synth/thiamin_S_b"/>
</dbReference>
<keyword evidence="2" id="KW-1185">Reference proteome</keyword>
<evidence type="ECO:0000313" key="1">
    <source>
        <dbReference type="EMBL" id="TWU08346.1"/>
    </source>
</evidence>
<dbReference type="Proteomes" id="UP000320176">
    <property type="component" value="Unassembled WGS sequence"/>
</dbReference>
<comment type="caution">
    <text evidence="1">The sequence shown here is derived from an EMBL/GenBank/DDBJ whole genome shotgun (WGS) entry which is preliminary data.</text>
</comment>
<dbReference type="InterPro" id="IPR003749">
    <property type="entry name" value="ThiS/MoaD-like"/>
</dbReference>
<dbReference type="EMBL" id="SJPN01000001">
    <property type="protein sequence ID" value="TWU08346.1"/>
    <property type="molecule type" value="Genomic_DNA"/>
</dbReference>
<proteinExistence type="predicted"/>
<dbReference type="Gene3D" id="3.10.20.30">
    <property type="match status" value="1"/>
</dbReference>
<organism evidence="1 2">
    <name type="scientific">Stieleria varia</name>
    <dbReference type="NCBI Taxonomy" id="2528005"/>
    <lineage>
        <taxon>Bacteria</taxon>
        <taxon>Pseudomonadati</taxon>
        <taxon>Planctomycetota</taxon>
        <taxon>Planctomycetia</taxon>
        <taxon>Pirellulales</taxon>
        <taxon>Pirellulaceae</taxon>
        <taxon>Stieleria</taxon>
    </lineage>
</organism>
<dbReference type="Pfam" id="PF02597">
    <property type="entry name" value="ThiS"/>
    <property type="match status" value="1"/>
</dbReference>
<accession>A0A5C6BAQ1</accession>
<dbReference type="SUPFAM" id="SSF54285">
    <property type="entry name" value="MoaD/ThiS"/>
    <property type="match status" value="1"/>
</dbReference>
<name>A0A5C6BAQ1_9BACT</name>
<reference evidence="1 2" key="1">
    <citation type="submission" date="2019-02" db="EMBL/GenBank/DDBJ databases">
        <title>Deep-cultivation of Planctomycetes and their phenomic and genomic characterization uncovers novel biology.</title>
        <authorList>
            <person name="Wiegand S."/>
            <person name="Jogler M."/>
            <person name="Boedeker C."/>
            <person name="Pinto D."/>
            <person name="Vollmers J."/>
            <person name="Rivas-Marin E."/>
            <person name="Kohn T."/>
            <person name="Peeters S.H."/>
            <person name="Heuer A."/>
            <person name="Rast P."/>
            <person name="Oberbeckmann S."/>
            <person name="Bunk B."/>
            <person name="Jeske O."/>
            <person name="Meyerdierks A."/>
            <person name="Storesund J.E."/>
            <person name="Kallscheuer N."/>
            <person name="Luecker S."/>
            <person name="Lage O.M."/>
            <person name="Pohl T."/>
            <person name="Merkel B.J."/>
            <person name="Hornburger P."/>
            <person name="Mueller R.-W."/>
            <person name="Bruemmer F."/>
            <person name="Labrenz M."/>
            <person name="Spormann A.M."/>
            <person name="Op Den Camp H."/>
            <person name="Overmann J."/>
            <person name="Amann R."/>
            <person name="Jetten M.S.M."/>
            <person name="Mascher T."/>
            <person name="Medema M.H."/>
            <person name="Devos D.P."/>
            <person name="Kaster A.-K."/>
            <person name="Ovreas L."/>
            <person name="Rohde M."/>
            <person name="Galperin M.Y."/>
            <person name="Jogler C."/>
        </authorList>
    </citation>
    <scope>NUCLEOTIDE SEQUENCE [LARGE SCALE GENOMIC DNA]</scope>
    <source>
        <strain evidence="1 2">Pla52n</strain>
    </source>
</reference>